<dbReference type="KEGG" id="pno:SNOG_05367"/>
<accession>Q0US97</accession>
<dbReference type="EMBL" id="CH445331">
    <property type="protein sequence ID" value="EAT87758.1"/>
    <property type="molecule type" value="Genomic_DNA"/>
</dbReference>
<dbReference type="Proteomes" id="UP000001055">
    <property type="component" value="Unassembled WGS sequence"/>
</dbReference>
<name>Q0US97_PHANO</name>
<evidence type="ECO:0000313" key="1">
    <source>
        <dbReference type="EMBL" id="EAT87758.1"/>
    </source>
</evidence>
<sequence length="60" mass="6844">MDKDESFHFEKLVLGRRTTLLKVAVRDLLDQWDIGKGAPTTKPTAAEVVENLKEISTWNM</sequence>
<dbReference type="GeneID" id="5972648"/>
<protein>
    <submittedName>
        <fullName evidence="1">Uncharacterized protein</fullName>
    </submittedName>
</protein>
<proteinExistence type="predicted"/>
<dbReference type="AlphaFoldDB" id="Q0US97"/>
<organism evidence="1 2">
    <name type="scientific">Phaeosphaeria nodorum (strain SN15 / ATCC MYA-4574 / FGSC 10173)</name>
    <name type="common">Glume blotch fungus</name>
    <name type="synonym">Parastagonospora nodorum</name>
    <dbReference type="NCBI Taxonomy" id="321614"/>
    <lineage>
        <taxon>Eukaryota</taxon>
        <taxon>Fungi</taxon>
        <taxon>Dikarya</taxon>
        <taxon>Ascomycota</taxon>
        <taxon>Pezizomycotina</taxon>
        <taxon>Dothideomycetes</taxon>
        <taxon>Pleosporomycetidae</taxon>
        <taxon>Pleosporales</taxon>
        <taxon>Pleosporineae</taxon>
        <taxon>Phaeosphaeriaceae</taxon>
        <taxon>Parastagonospora</taxon>
    </lineage>
</organism>
<dbReference type="RefSeq" id="XP_001795773.1">
    <property type="nucleotide sequence ID" value="XM_001795721.1"/>
</dbReference>
<reference evidence="2" key="1">
    <citation type="journal article" date="2007" name="Plant Cell">
        <title>Dothideomycete-plant interactions illuminated by genome sequencing and EST analysis of the wheat pathogen Stagonospora nodorum.</title>
        <authorList>
            <person name="Hane J.K."/>
            <person name="Lowe R.G."/>
            <person name="Solomon P.S."/>
            <person name="Tan K.C."/>
            <person name="Schoch C.L."/>
            <person name="Spatafora J.W."/>
            <person name="Crous P.W."/>
            <person name="Kodira C."/>
            <person name="Birren B.W."/>
            <person name="Galagan J.E."/>
            <person name="Torriani S.F."/>
            <person name="McDonald B.A."/>
            <person name="Oliver R.P."/>
        </authorList>
    </citation>
    <scope>NUCLEOTIDE SEQUENCE [LARGE SCALE GENOMIC DNA]</scope>
    <source>
        <strain evidence="2">SN15 / ATCC MYA-4574 / FGSC 10173</strain>
    </source>
</reference>
<evidence type="ECO:0000313" key="2">
    <source>
        <dbReference type="Proteomes" id="UP000001055"/>
    </source>
</evidence>
<dbReference type="InParanoid" id="Q0US97"/>
<gene>
    <name evidence="1" type="ORF">SNOG_05367</name>
</gene>